<protein>
    <submittedName>
        <fullName evidence="2">Uncharacterized protein</fullName>
    </submittedName>
</protein>
<sequence length="182" mass="20796">MKGQQLAISEEFSIEEAEVYEYEMIEKRTNLEGDHVGLEMELTNNYVVEKEEMPTNVEALDRVTAREEDSNLAVGASSTEHLSLNTDNVNAICSANLRRKRNVIPYCRLYSEEGEEVKKVNYEEIEESVKQRYPSLHEHISILNEVSGKLQLAFIGRDMIGQLYQKDWQGLARSALFFGAVC</sequence>
<organism evidence="1 2">
    <name type="scientific">Romanomermis culicivorax</name>
    <name type="common">Nematode worm</name>
    <dbReference type="NCBI Taxonomy" id="13658"/>
    <lineage>
        <taxon>Eukaryota</taxon>
        <taxon>Metazoa</taxon>
        <taxon>Ecdysozoa</taxon>
        <taxon>Nematoda</taxon>
        <taxon>Enoplea</taxon>
        <taxon>Dorylaimia</taxon>
        <taxon>Mermithida</taxon>
        <taxon>Mermithoidea</taxon>
        <taxon>Mermithidae</taxon>
        <taxon>Romanomermis</taxon>
    </lineage>
</organism>
<proteinExistence type="predicted"/>
<name>A0A915JAP7_ROMCU</name>
<keyword evidence="1" id="KW-1185">Reference proteome</keyword>
<accession>A0A915JAP7</accession>
<dbReference type="AlphaFoldDB" id="A0A915JAP7"/>
<dbReference type="WBParaSite" id="nRc.2.0.1.t23227-RA">
    <property type="protein sequence ID" value="nRc.2.0.1.t23227-RA"/>
    <property type="gene ID" value="nRc.2.0.1.g23227"/>
</dbReference>
<evidence type="ECO:0000313" key="1">
    <source>
        <dbReference type="Proteomes" id="UP000887565"/>
    </source>
</evidence>
<dbReference type="Proteomes" id="UP000887565">
    <property type="component" value="Unplaced"/>
</dbReference>
<reference evidence="2" key="1">
    <citation type="submission" date="2022-11" db="UniProtKB">
        <authorList>
            <consortium name="WormBaseParasite"/>
        </authorList>
    </citation>
    <scope>IDENTIFICATION</scope>
</reference>
<evidence type="ECO:0000313" key="2">
    <source>
        <dbReference type="WBParaSite" id="nRc.2.0.1.t23227-RA"/>
    </source>
</evidence>